<evidence type="ECO:0000313" key="1">
    <source>
        <dbReference type="Proteomes" id="UP000887579"/>
    </source>
</evidence>
<accession>A0AC34G4E6</accession>
<sequence>IVLKMSYALNSDCIDDVKVLIQDKEGIPPDQQRLTFPARQLGNKNDKLQFFFKSLNSNIKALEAESSDTIENVKAKIQDKEGIPSNFQILIFAGKLLEDGRTLSDYNIQQESTLHLFLRLRGGRPTKRKMECDMVKISNFESLTVATMAEEHFFIIKGRGACRVNDFKNHLTDKPGVAYNFVFFDTNGFSFELSGFDEIGLKLRGELDLQTKFPVCVGFTNLKKELHRKGFKPVTYFKKDKAVLKPETCYRFCEIPPEAKKERLHVKVAEKPEAIPSLKLDEIVQSLKGKKVDEIVENEGIVLELVTNVTYHQTAKLYVANATDGRIKCQLQFPRADETSLFKLESFVFLEDIKSGFLLPKREIHGSNIEQEPIFTIVSESEALILEDKEIEAKDFEYENVNDLHFPVPEFFN</sequence>
<proteinExistence type="predicted"/>
<organism evidence="1 2">
    <name type="scientific">Panagrolaimus sp. ES5</name>
    <dbReference type="NCBI Taxonomy" id="591445"/>
    <lineage>
        <taxon>Eukaryota</taxon>
        <taxon>Metazoa</taxon>
        <taxon>Ecdysozoa</taxon>
        <taxon>Nematoda</taxon>
        <taxon>Chromadorea</taxon>
        <taxon>Rhabditida</taxon>
        <taxon>Tylenchina</taxon>
        <taxon>Panagrolaimomorpha</taxon>
        <taxon>Panagrolaimoidea</taxon>
        <taxon>Panagrolaimidae</taxon>
        <taxon>Panagrolaimus</taxon>
    </lineage>
</organism>
<evidence type="ECO:0000313" key="2">
    <source>
        <dbReference type="WBParaSite" id="ES5_v2.g24623.t1"/>
    </source>
</evidence>
<protein>
    <submittedName>
        <fullName evidence="2">Ubiquitin-like domain-containing protein</fullName>
    </submittedName>
</protein>
<dbReference type="Proteomes" id="UP000887579">
    <property type="component" value="Unplaced"/>
</dbReference>
<dbReference type="WBParaSite" id="ES5_v2.g24623.t1">
    <property type="protein sequence ID" value="ES5_v2.g24623.t1"/>
    <property type="gene ID" value="ES5_v2.g24623"/>
</dbReference>
<name>A0AC34G4E6_9BILA</name>
<reference evidence="2" key="1">
    <citation type="submission" date="2022-11" db="UniProtKB">
        <authorList>
            <consortium name="WormBaseParasite"/>
        </authorList>
    </citation>
    <scope>IDENTIFICATION</scope>
</reference>